<evidence type="ECO:0000256" key="7">
    <source>
        <dbReference type="ARBA" id="ARBA00022842"/>
    </source>
</evidence>
<dbReference type="PANTHER" id="PTHR11136:SF0">
    <property type="entry name" value="DIHYDROFOLATE SYNTHETASE-RELATED"/>
    <property type="match status" value="1"/>
</dbReference>
<evidence type="ECO:0000256" key="9">
    <source>
        <dbReference type="ARBA" id="ARBA00047493"/>
    </source>
</evidence>
<reference evidence="11 12" key="1">
    <citation type="submission" date="2020-03" db="EMBL/GenBank/DDBJ databases">
        <title>Assessment of the enzymatic potential of alkaline-tolerant lipase obtained from Bacillus luteus H11 (technogenic soil) for the bioremediation of saline soils contaminated with petroleum substances.</title>
        <authorList>
            <person name="Kalwasinska A."/>
        </authorList>
    </citation>
    <scope>NUCLEOTIDE SEQUENCE [LARGE SCALE GENOMIC DNA]</scope>
    <source>
        <strain evidence="11 12">H11</strain>
    </source>
</reference>
<dbReference type="EC" id="6.3.2.17" evidence="2"/>
<dbReference type="SUPFAM" id="SSF53244">
    <property type="entry name" value="MurD-like peptide ligases, peptide-binding domain"/>
    <property type="match status" value="1"/>
</dbReference>
<accession>A0A969PNQ1</accession>
<dbReference type="Proteomes" id="UP000752012">
    <property type="component" value="Unassembled WGS sequence"/>
</dbReference>
<evidence type="ECO:0000313" key="12">
    <source>
        <dbReference type="Proteomes" id="UP000752012"/>
    </source>
</evidence>
<dbReference type="GO" id="GO:0005524">
    <property type="term" value="F:ATP binding"/>
    <property type="evidence" value="ECO:0007669"/>
    <property type="project" value="UniProtKB-KW"/>
</dbReference>
<sequence length="389" mass="42127">MDIQQLFQEREQAGINYTLERMKALYEGLGTPEKGVDVIHIAGTNGKGSTVSYLEALFKGSGKSVLSFVSPSFSGREGHLLWNGEAVSAAAFAEACKTAAALLPKIEAVHGLVTPFELLTATAFAACKRWKPDVFLVECGLGGRLDATNVLLQKAVTILTSIGTDHQAFLGSDREQIAREKAGIMRRGVPVVSGCGDADVWLKQEAEKAGAPWIELKRSWSFTSPDALETAEGTVNLPAPGPHQERNAACAWTAAGLLTDQVLEVWLQEARMPARFEALHSGVIVDSAHNIEAVEALLESIPERWSVTFLFGAMRDKPVNDMVSRLSKRGRVVPALFEDARAVTEEEWHELLPDERVCTDPKQFVESFTAAGATLIVTGSHAFTGTVRN</sequence>
<dbReference type="Gene3D" id="3.40.1190.10">
    <property type="entry name" value="Mur-like, catalytic domain"/>
    <property type="match status" value="1"/>
</dbReference>
<dbReference type="Pfam" id="PF02875">
    <property type="entry name" value="Mur_ligase_C"/>
    <property type="match status" value="1"/>
</dbReference>
<evidence type="ECO:0000256" key="4">
    <source>
        <dbReference type="ARBA" id="ARBA00022723"/>
    </source>
</evidence>
<evidence type="ECO:0000313" key="11">
    <source>
        <dbReference type="EMBL" id="NJP36750.1"/>
    </source>
</evidence>
<evidence type="ECO:0000256" key="8">
    <source>
        <dbReference type="ARBA" id="ARBA00030592"/>
    </source>
</evidence>
<evidence type="ECO:0000256" key="3">
    <source>
        <dbReference type="ARBA" id="ARBA00022598"/>
    </source>
</evidence>
<dbReference type="GO" id="GO:0004326">
    <property type="term" value="F:tetrahydrofolylpolyglutamate synthase activity"/>
    <property type="evidence" value="ECO:0007669"/>
    <property type="project" value="UniProtKB-EC"/>
</dbReference>
<dbReference type="PANTHER" id="PTHR11136">
    <property type="entry name" value="FOLYLPOLYGLUTAMATE SYNTHASE-RELATED"/>
    <property type="match status" value="1"/>
</dbReference>
<dbReference type="AlphaFoldDB" id="A0A969PNQ1"/>
<comment type="catalytic activity">
    <reaction evidence="9">
        <text>(6S)-5,6,7,8-tetrahydrofolyl-(gamma-L-Glu)(n) + L-glutamate + ATP = (6S)-5,6,7,8-tetrahydrofolyl-(gamma-L-Glu)(n+1) + ADP + phosphate + H(+)</text>
        <dbReference type="Rhea" id="RHEA:10580"/>
        <dbReference type="Rhea" id="RHEA-COMP:14738"/>
        <dbReference type="Rhea" id="RHEA-COMP:14740"/>
        <dbReference type="ChEBI" id="CHEBI:15378"/>
        <dbReference type="ChEBI" id="CHEBI:29985"/>
        <dbReference type="ChEBI" id="CHEBI:30616"/>
        <dbReference type="ChEBI" id="CHEBI:43474"/>
        <dbReference type="ChEBI" id="CHEBI:141005"/>
        <dbReference type="ChEBI" id="CHEBI:456216"/>
        <dbReference type="EC" id="6.3.2.17"/>
    </reaction>
</comment>
<dbReference type="GO" id="GO:0046872">
    <property type="term" value="F:metal ion binding"/>
    <property type="evidence" value="ECO:0007669"/>
    <property type="project" value="UniProtKB-KW"/>
</dbReference>
<dbReference type="Gene3D" id="3.90.190.20">
    <property type="entry name" value="Mur ligase, C-terminal domain"/>
    <property type="match status" value="1"/>
</dbReference>
<dbReference type="PIRSF" id="PIRSF001563">
    <property type="entry name" value="Folylpolyglu_synth"/>
    <property type="match status" value="1"/>
</dbReference>
<keyword evidence="12" id="KW-1185">Reference proteome</keyword>
<dbReference type="SUPFAM" id="SSF53623">
    <property type="entry name" value="MurD-like peptide ligases, catalytic domain"/>
    <property type="match status" value="1"/>
</dbReference>
<dbReference type="InterPro" id="IPR018109">
    <property type="entry name" value="Folylpolyglutamate_synth_CS"/>
</dbReference>
<dbReference type="InterPro" id="IPR004101">
    <property type="entry name" value="Mur_ligase_C"/>
</dbReference>
<dbReference type="EMBL" id="JAATHJ010000004">
    <property type="protein sequence ID" value="NJP36750.1"/>
    <property type="molecule type" value="Genomic_DNA"/>
</dbReference>
<proteinExistence type="inferred from homology"/>
<evidence type="ECO:0000259" key="10">
    <source>
        <dbReference type="Pfam" id="PF02875"/>
    </source>
</evidence>
<name>A0A969PNQ1_9BACI</name>
<comment type="similarity">
    <text evidence="1">Belongs to the folylpolyglutamate synthase family.</text>
</comment>
<dbReference type="NCBIfam" id="TIGR01499">
    <property type="entry name" value="folC"/>
    <property type="match status" value="1"/>
</dbReference>
<keyword evidence="4" id="KW-0479">Metal-binding</keyword>
<keyword evidence="6" id="KW-0067">ATP-binding</keyword>
<dbReference type="InterPro" id="IPR001645">
    <property type="entry name" value="Folylpolyglutamate_synth"/>
</dbReference>
<dbReference type="PROSITE" id="PS01012">
    <property type="entry name" value="FOLYLPOLYGLU_SYNT_2"/>
    <property type="match status" value="1"/>
</dbReference>
<dbReference type="InterPro" id="IPR036565">
    <property type="entry name" value="Mur-like_cat_sf"/>
</dbReference>
<keyword evidence="7" id="KW-0460">Magnesium</keyword>
<feature type="domain" description="Mur ligase C-terminal" evidence="10">
    <location>
        <begin position="275"/>
        <end position="380"/>
    </location>
</feature>
<dbReference type="GO" id="GO:0005737">
    <property type="term" value="C:cytoplasm"/>
    <property type="evidence" value="ECO:0007669"/>
    <property type="project" value="TreeGrafter"/>
</dbReference>
<evidence type="ECO:0000256" key="2">
    <source>
        <dbReference type="ARBA" id="ARBA00013025"/>
    </source>
</evidence>
<keyword evidence="3" id="KW-0436">Ligase</keyword>
<evidence type="ECO:0000256" key="5">
    <source>
        <dbReference type="ARBA" id="ARBA00022741"/>
    </source>
</evidence>
<protein>
    <recommendedName>
        <fullName evidence="2">tetrahydrofolate synthase</fullName>
        <ecNumber evidence="2">6.3.2.17</ecNumber>
    </recommendedName>
    <alternativeName>
        <fullName evidence="8">Tetrahydrofolylpolyglutamate synthase</fullName>
    </alternativeName>
</protein>
<keyword evidence="5" id="KW-0547">Nucleotide-binding</keyword>
<evidence type="ECO:0000256" key="6">
    <source>
        <dbReference type="ARBA" id="ARBA00022840"/>
    </source>
</evidence>
<dbReference type="GO" id="GO:0008841">
    <property type="term" value="F:dihydrofolate synthase activity"/>
    <property type="evidence" value="ECO:0007669"/>
    <property type="project" value="TreeGrafter"/>
</dbReference>
<dbReference type="RefSeq" id="WP_168005043.1">
    <property type="nucleotide sequence ID" value="NZ_JAATHJ010000004.1"/>
</dbReference>
<gene>
    <name evidence="11" type="ORF">HCN83_04035</name>
</gene>
<organism evidence="11 12">
    <name type="scientific">Alkalicoccus luteus</name>
    <dbReference type="NCBI Taxonomy" id="1237094"/>
    <lineage>
        <taxon>Bacteria</taxon>
        <taxon>Bacillati</taxon>
        <taxon>Bacillota</taxon>
        <taxon>Bacilli</taxon>
        <taxon>Bacillales</taxon>
        <taxon>Bacillaceae</taxon>
        <taxon>Alkalicoccus</taxon>
    </lineage>
</organism>
<comment type="caution">
    <text evidence="11">The sequence shown here is derived from an EMBL/GenBank/DDBJ whole genome shotgun (WGS) entry which is preliminary data.</text>
</comment>
<dbReference type="InterPro" id="IPR036615">
    <property type="entry name" value="Mur_ligase_C_dom_sf"/>
</dbReference>
<evidence type="ECO:0000256" key="1">
    <source>
        <dbReference type="ARBA" id="ARBA00008276"/>
    </source>
</evidence>